<dbReference type="SMART" id="SM00034">
    <property type="entry name" value="CLECT"/>
    <property type="match status" value="1"/>
</dbReference>
<sequence>MLRCLLLICFFGRLCLSHQTTGLCNTQNVDLRGKKSFQSSNYTDHRTTYSSDRAFDENKTTCSNTEEVPYSWWRIDLQGVYSISCISIYNREASHSAITGAMIYIGNSLQNNGTNNKQVCTITNFTKNKNNLFSFDPVQGRYITVFLPENRPVILCEVNVTGEEIRSPFKLIRENKTWEEALYYCRDKHRDLASILDEQMQTFAELEVETANSPFVWLGLRYTCTLEFWFWVDDNIVEFKRWNQGGPEEECDMSGAMKAQGDHFWFSKADYEEYYFLCAL</sequence>
<dbReference type="InterPro" id="IPR016186">
    <property type="entry name" value="C-type_lectin-like/link_sf"/>
</dbReference>
<dbReference type="InterPro" id="IPR051941">
    <property type="entry name" value="BG_Antigen-Binding_Lectin"/>
</dbReference>
<dbReference type="SUPFAM" id="SSF56436">
    <property type="entry name" value="C-type lectin-like"/>
    <property type="match status" value="1"/>
</dbReference>
<dbReference type="CDD" id="cd00037">
    <property type="entry name" value="CLECT"/>
    <property type="match status" value="1"/>
</dbReference>
<dbReference type="Pfam" id="PF22633">
    <property type="entry name" value="F5_F8_type_C_2"/>
    <property type="match status" value="1"/>
</dbReference>
<evidence type="ECO:0000256" key="7">
    <source>
        <dbReference type="ARBA" id="ARBA00023157"/>
    </source>
</evidence>
<evidence type="ECO:0000256" key="8">
    <source>
        <dbReference type="SAM" id="SignalP"/>
    </source>
</evidence>
<reference evidence="10 11" key="1">
    <citation type="submission" date="2021-06" db="EMBL/GenBank/DDBJ databases">
        <authorList>
            <person name="Palmer J.M."/>
        </authorList>
    </citation>
    <scope>NUCLEOTIDE SEQUENCE [LARGE SCALE GENOMIC DNA]</scope>
    <source>
        <strain evidence="11">if_2019</strain>
        <tissue evidence="10">Muscle</tissue>
    </source>
</reference>
<evidence type="ECO:0000313" key="11">
    <source>
        <dbReference type="Proteomes" id="UP001482620"/>
    </source>
</evidence>
<dbReference type="Proteomes" id="UP001482620">
    <property type="component" value="Unassembled WGS sequence"/>
</dbReference>
<gene>
    <name evidence="10" type="ORF">ILYODFUR_011030</name>
</gene>
<dbReference type="Gene3D" id="3.10.100.10">
    <property type="entry name" value="Mannose-Binding Protein A, subunit A"/>
    <property type="match status" value="1"/>
</dbReference>
<dbReference type="PROSITE" id="PS50041">
    <property type="entry name" value="C_TYPE_LECTIN_2"/>
    <property type="match status" value="1"/>
</dbReference>
<keyword evidence="7" id="KW-1015">Disulfide bond</keyword>
<comment type="similarity">
    <text evidence="2">Belongs to the fucolectin family.</text>
</comment>
<evidence type="ECO:0000256" key="3">
    <source>
        <dbReference type="ARBA" id="ARBA00011233"/>
    </source>
</evidence>
<evidence type="ECO:0000256" key="6">
    <source>
        <dbReference type="ARBA" id="ARBA00022837"/>
    </source>
</evidence>
<dbReference type="Pfam" id="PF00059">
    <property type="entry name" value="Lectin_C"/>
    <property type="match status" value="1"/>
</dbReference>
<evidence type="ECO:0000256" key="1">
    <source>
        <dbReference type="ARBA" id="ARBA00002219"/>
    </source>
</evidence>
<organism evidence="10 11">
    <name type="scientific">Ilyodon furcidens</name>
    <name type="common">goldbreast splitfin</name>
    <dbReference type="NCBI Taxonomy" id="33524"/>
    <lineage>
        <taxon>Eukaryota</taxon>
        <taxon>Metazoa</taxon>
        <taxon>Chordata</taxon>
        <taxon>Craniata</taxon>
        <taxon>Vertebrata</taxon>
        <taxon>Euteleostomi</taxon>
        <taxon>Actinopterygii</taxon>
        <taxon>Neopterygii</taxon>
        <taxon>Teleostei</taxon>
        <taxon>Neoteleostei</taxon>
        <taxon>Acanthomorphata</taxon>
        <taxon>Ovalentaria</taxon>
        <taxon>Atherinomorphae</taxon>
        <taxon>Cyprinodontiformes</taxon>
        <taxon>Goodeidae</taxon>
        <taxon>Ilyodon</taxon>
    </lineage>
</organism>
<comment type="function">
    <text evidence="1">Acts as a defensive agent. Recognizes blood group fucosylated oligosaccharides including A, B, H and Lewis B-type antigens. Does not recognize Lewis A antigen and has low affinity for monovalent haptens.</text>
</comment>
<dbReference type="SUPFAM" id="SSF49785">
    <property type="entry name" value="Galactose-binding domain-like"/>
    <property type="match status" value="1"/>
</dbReference>
<keyword evidence="5" id="KW-0430">Lectin</keyword>
<dbReference type="SMART" id="SM00607">
    <property type="entry name" value="FTP"/>
    <property type="match status" value="1"/>
</dbReference>
<feature type="signal peptide" evidence="8">
    <location>
        <begin position="1"/>
        <end position="17"/>
    </location>
</feature>
<proteinExistence type="inferred from homology"/>
<name>A0ABV0VD13_9TELE</name>
<dbReference type="PANTHER" id="PTHR45713">
    <property type="entry name" value="FTP DOMAIN-CONTAINING PROTEIN"/>
    <property type="match status" value="1"/>
</dbReference>
<keyword evidence="6" id="KW-0106">Calcium</keyword>
<comment type="caution">
    <text evidence="10">The sequence shown here is derived from an EMBL/GenBank/DDBJ whole genome shotgun (WGS) entry which is preliminary data.</text>
</comment>
<dbReference type="InterPro" id="IPR006585">
    <property type="entry name" value="FTP1"/>
</dbReference>
<dbReference type="Gene3D" id="2.60.120.260">
    <property type="entry name" value="Galactose-binding domain-like"/>
    <property type="match status" value="1"/>
</dbReference>
<protein>
    <recommendedName>
        <fullName evidence="9">C-type lectin domain-containing protein</fullName>
    </recommendedName>
</protein>
<accession>A0ABV0VD13</accession>
<evidence type="ECO:0000313" key="10">
    <source>
        <dbReference type="EMBL" id="MEQ2255169.1"/>
    </source>
</evidence>
<dbReference type="InterPro" id="IPR001304">
    <property type="entry name" value="C-type_lectin-like"/>
</dbReference>
<dbReference type="PANTHER" id="PTHR45713:SF6">
    <property type="entry name" value="F5_8 TYPE C DOMAIN-CONTAINING PROTEIN"/>
    <property type="match status" value="1"/>
</dbReference>
<evidence type="ECO:0000256" key="5">
    <source>
        <dbReference type="ARBA" id="ARBA00022734"/>
    </source>
</evidence>
<keyword evidence="4" id="KW-0479">Metal-binding</keyword>
<comment type="subunit">
    <text evidence="3">Homotrimer.</text>
</comment>
<keyword evidence="8" id="KW-0732">Signal</keyword>
<dbReference type="InterPro" id="IPR016187">
    <property type="entry name" value="CTDL_fold"/>
</dbReference>
<dbReference type="EMBL" id="JAHRIQ010105089">
    <property type="protein sequence ID" value="MEQ2255169.1"/>
    <property type="molecule type" value="Genomic_DNA"/>
</dbReference>
<feature type="domain" description="C-type lectin" evidence="9">
    <location>
        <begin position="169"/>
        <end position="279"/>
    </location>
</feature>
<feature type="chain" id="PRO_5045846320" description="C-type lectin domain-containing protein" evidence="8">
    <location>
        <begin position="18"/>
        <end position="280"/>
    </location>
</feature>
<evidence type="ECO:0000256" key="4">
    <source>
        <dbReference type="ARBA" id="ARBA00022723"/>
    </source>
</evidence>
<evidence type="ECO:0000259" key="9">
    <source>
        <dbReference type="PROSITE" id="PS50041"/>
    </source>
</evidence>
<keyword evidence="11" id="KW-1185">Reference proteome</keyword>
<evidence type="ECO:0000256" key="2">
    <source>
        <dbReference type="ARBA" id="ARBA00010147"/>
    </source>
</evidence>
<dbReference type="InterPro" id="IPR008979">
    <property type="entry name" value="Galactose-bd-like_sf"/>
</dbReference>